<dbReference type="AlphaFoldDB" id="A0A6N3FUJ1"/>
<proteinExistence type="predicted"/>
<dbReference type="EMBL" id="CACRTR010000012">
    <property type="protein sequence ID" value="VYU55319.1"/>
    <property type="molecule type" value="Genomic_DNA"/>
</dbReference>
<sequence>MSQYHQTVIVEAGEGINDAMPKVKGRANRWRLHGYWLAHGAMPQVIQCTPAQPLRCENRVSYKTTKNQTRPRLKVCDAELVYNSSELRGPTEVEGVPTFFMIEVHRCPDCAERRQADPGFGGQVSHRILTADMVKYSSHLSGVFEDILLEDIVPGRPVAFPFSEEHARRIKTQFGALIALARELVGALYAPVPEPLYRVPQGVRRDRRDSGRERRAQVIAYAQAFTARRPGAPLMRGWYSRLLQFFADVNGDTAAVPR</sequence>
<accession>A0A6N3FUJ1</accession>
<reference evidence="1" key="1">
    <citation type="submission" date="2019-11" db="EMBL/GenBank/DDBJ databases">
        <authorList>
            <person name="Feng L."/>
        </authorList>
    </citation>
    <scope>NUCLEOTIDE SEQUENCE</scope>
    <source>
        <strain evidence="1">ElimosumLFYP34</strain>
    </source>
</reference>
<protein>
    <submittedName>
        <fullName evidence="1">Uncharacterized protein</fullName>
    </submittedName>
</protein>
<gene>
    <name evidence="1" type="ORF">ELLFYP34_00572</name>
</gene>
<name>A0A6N3FUJ1_EUBLI</name>
<organism evidence="1">
    <name type="scientific">Eubacterium limosum</name>
    <dbReference type="NCBI Taxonomy" id="1736"/>
    <lineage>
        <taxon>Bacteria</taxon>
        <taxon>Bacillati</taxon>
        <taxon>Bacillota</taxon>
        <taxon>Clostridia</taxon>
        <taxon>Eubacteriales</taxon>
        <taxon>Eubacteriaceae</taxon>
        <taxon>Eubacterium</taxon>
    </lineage>
</organism>
<evidence type="ECO:0000313" key="1">
    <source>
        <dbReference type="EMBL" id="VYU55319.1"/>
    </source>
</evidence>